<dbReference type="Proteomes" id="UP001054889">
    <property type="component" value="Unassembled WGS sequence"/>
</dbReference>
<gene>
    <name evidence="5" type="primary">ga26852</name>
    <name evidence="5" type="ORF">PR202_ga26852</name>
</gene>
<dbReference type="SUPFAM" id="SSF48484">
    <property type="entry name" value="Lipoxigenase"/>
    <property type="match status" value="1"/>
</dbReference>
<keyword evidence="2" id="KW-0223">Dioxygenase</keyword>
<dbReference type="InterPro" id="IPR036226">
    <property type="entry name" value="LipOase_C_sf"/>
</dbReference>
<evidence type="ECO:0000313" key="6">
    <source>
        <dbReference type="Proteomes" id="UP001054889"/>
    </source>
</evidence>
<comment type="caution">
    <text evidence="5">The sequence shown here is derived from an EMBL/GenBank/DDBJ whole genome shotgun (WGS) entry which is preliminary data.</text>
</comment>
<sequence length="72" mass="8254">MDLRGDGTGVRKLSDRIYDYATYNDLGNPDRGKEFIRPILGGEKIPYPRRCRTGRPPTDTSKFCYLCKILGR</sequence>
<evidence type="ECO:0000259" key="4">
    <source>
        <dbReference type="PROSITE" id="PS51393"/>
    </source>
</evidence>
<dbReference type="GO" id="GO:0016702">
    <property type="term" value="F:oxidoreductase activity, acting on single donors with incorporation of molecular oxygen, incorporation of two atoms of oxygen"/>
    <property type="evidence" value="ECO:0007669"/>
    <property type="project" value="InterPro"/>
</dbReference>
<accession>A0AAV5DFN0</accession>
<dbReference type="GO" id="GO:0046872">
    <property type="term" value="F:metal ion binding"/>
    <property type="evidence" value="ECO:0007669"/>
    <property type="project" value="UniProtKB-KW"/>
</dbReference>
<feature type="domain" description="Lipoxygenase" evidence="4">
    <location>
        <begin position="1"/>
        <end position="72"/>
    </location>
</feature>
<keyword evidence="6" id="KW-1185">Reference proteome</keyword>
<proteinExistence type="predicted"/>
<dbReference type="Gene3D" id="4.10.375.10">
    <property type="entry name" value="Lipoxygenase-1, Domain 2"/>
    <property type="match status" value="1"/>
</dbReference>
<name>A0AAV5DFN0_ELECO</name>
<dbReference type="PROSITE" id="PS51393">
    <property type="entry name" value="LIPOXYGENASE_3"/>
    <property type="match status" value="1"/>
</dbReference>
<dbReference type="GO" id="GO:0034440">
    <property type="term" value="P:lipid oxidation"/>
    <property type="evidence" value="ECO:0007669"/>
    <property type="project" value="InterPro"/>
</dbReference>
<dbReference type="AlphaFoldDB" id="A0AAV5DFN0"/>
<dbReference type="EMBL" id="BQKI01000015">
    <property type="protein sequence ID" value="GJN08892.1"/>
    <property type="molecule type" value="Genomic_DNA"/>
</dbReference>
<dbReference type="Pfam" id="PF00305">
    <property type="entry name" value="Lipoxygenase"/>
    <property type="match status" value="1"/>
</dbReference>
<dbReference type="PANTHER" id="PTHR11771">
    <property type="entry name" value="LIPOXYGENASE"/>
    <property type="match status" value="1"/>
</dbReference>
<organism evidence="5 6">
    <name type="scientific">Eleusine coracana subsp. coracana</name>
    <dbReference type="NCBI Taxonomy" id="191504"/>
    <lineage>
        <taxon>Eukaryota</taxon>
        <taxon>Viridiplantae</taxon>
        <taxon>Streptophyta</taxon>
        <taxon>Embryophyta</taxon>
        <taxon>Tracheophyta</taxon>
        <taxon>Spermatophyta</taxon>
        <taxon>Magnoliopsida</taxon>
        <taxon>Liliopsida</taxon>
        <taxon>Poales</taxon>
        <taxon>Poaceae</taxon>
        <taxon>PACMAD clade</taxon>
        <taxon>Chloridoideae</taxon>
        <taxon>Cynodonteae</taxon>
        <taxon>Eleusininae</taxon>
        <taxon>Eleusine</taxon>
    </lineage>
</organism>
<dbReference type="PRINTS" id="PR00468">
    <property type="entry name" value="PLTLPOXGNASE"/>
</dbReference>
<evidence type="ECO:0000256" key="2">
    <source>
        <dbReference type="ARBA" id="ARBA00022964"/>
    </source>
</evidence>
<protein>
    <recommendedName>
        <fullName evidence="4">Lipoxygenase domain-containing protein</fullName>
    </recommendedName>
</protein>
<evidence type="ECO:0000313" key="5">
    <source>
        <dbReference type="EMBL" id="GJN08892.1"/>
    </source>
</evidence>
<evidence type="ECO:0000256" key="3">
    <source>
        <dbReference type="ARBA" id="ARBA00023002"/>
    </source>
</evidence>
<dbReference type="InterPro" id="IPR000907">
    <property type="entry name" value="LipOase"/>
</dbReference>
<keyword evidence="3" id="KW-0560">Oxidoreductase</keyword>
<reference evidence="5" key="1">
    <citation type="journal article" date="2018" name="DNA Res.">
        <title>Multiple hybrid de novo genome assembly of finger millet, an orphan allotetraploid crop.</title>
        <authorList>
            <person name="Hatakeyama M."/>
            <person name="Aluri S."/>
            <person name="Balachadran M.T."/>
            <person name="Sivarajan S.R."/>
            <person name="Patrignani A."/>
            <person name="Gruter S."/>
            <person name="Poveda L."/>
            <person name="Shimizu-Inatsugi R."/>
            <person name="Baeten J."/>
            <person name="Francoijs K.J."/>
            <person name="Nataraja K.N."/>
            <person name="Reddy Y.A.N."/>
            <person name="Phadnis S."/>
            <person name="Ravikumar R.L."/>
            <person name="Schlapbach R."/>
            <person name="Sreeman S.M."/>
            <person name="Shimizu K.K."/>
        </authorList>
    </citation>
    <scope>NUCLEOTIDE SEQUENCE</scope>
</reference>
<dbReference type="InterPro" id="IPR001246">
    <property type="entry name" value="LipOase_plant"/>
</dbReference>
<dbReference type="InterPro" id="IPR013819">
    <property type="entry name" value="LipOase_C"/>
</dbReference>
<keyword evidence="1" id="KW-0479">Metal-binding</keyword>
<evidence type="ECO:0000256" key="1">
    <source>
        <dbReference type="ARBA" id="ARBA00022723"/>
    </source>
</evidence>
<reference evidence="5" key="2">
    <citation type="submission" date="2021-12" db="EMBL/GenBank/DDBJ databases">
        <title>Resequencing data analysis of finger millet.</title>
        <authorList>
            <person name="Hatakeyama M."/>
            <person name="Aluri S."/>
            <person name="Balachadran M.T."/>
            <person name="Sivarajan S.R."/>
            <person name="Poveda L."/>
            <person name="Shimizu-Inatsugi R."/>
            <person name="Schlapbach R."/>
            <person name="Sreeman S.M."/>
            <person name="Shimizu K.K."/>
        </authorList>
    </citation>
    <scope>NUCLEOTIDE SEQUENCE</scope>
</reference>